<name>A0A0L6VQC8_9BASI</name>
<dbReference type="VEuPathDB" id="FungiDB:VP01_1209g3"/>
<keyword evidence="2" id="KW-1185">Reference proteome</keyword>
<comment type="caution">
    <text evidence="1">The sequence shown here is derived from an EMBL/GenBank/DDBJ whole genome shotgun (WGS) entry which is preliminary data.</text>
</comment>
<evidence type="ECO:0000313" key="1">
    <source>
        <dbReference type="EMBL" id="KNZ62901.1"/>
    </source>
</evidence>
<dbReference type="OrthoDB" id="10508350at2759"/>
<evidence type="ECO:0000313" key="2">
    <source>
        <dbReference type="Proteomes" id="UP000037035"/>
    </source>
</evidence>
<dbReference type="EMBL" id="LAVV01002332">
    <property type="protein sequence ID" value="KNZ62901.1"/>
    <property type="molecule type" value="Genomic_DNA"/>
</dbReference>
<protein>
    <recommendedName>
        <fullName evidence="3">SAM domain-containing protein</fullName>
    </recommendedName>
</protein>
<accession>A0A0L6VQC8</accession>
<organism evidence="1 2">
    <name type="scientific">Puccinia sorghi</name>
    <dbReference type="NCBI Taxonomy" id="27349"/>
    <lineage>
        <taxon>Eukaryota</taxon>
        <taxon>Fungi</taxon>
        <taxon>Dikarya</taxon>
        <taxon>Basidiomycota</taxon>
        <taxon>Pucciniomycotina</taxon>
        <taxon>Pucciniomycetes</taxon>
        <taxon>Pucciniales</taxon>
        <taxon>Pucciniaceae</taxon>
        <taxon>Puccinia</taxon>
    </lineage>
</organism>
<sequence length="78" mass="8629">MGKTSNGLISSPASSDNHIDLDDYFCFAHVDQNSGEIMTTLDALGITHYTQFQNFQAAEFEEAGMKRAHAQVLVSLYK</sequence>
<evidence type="ECO:0008006" key="3">
    <source>
        <dbReference type="Google" id="ProtNLM"/>
    </source>
</evidence>
<dbReference type="AlphaFoldDB" id="A0A0L6VQC8"/>
<proteinExistence type="predicted"/>
<reference evidence="1 2" key="1">
    <citation type="submission" date="2015-08" db="EMBL/GenBank/DDBJ databases">
        <title>Next Generation Sequencing and Analysis of the Genome of Puccinia sorghi L Schw, the Causal Agent of Maize Common Rust.</title>
        <authorList>
            <person name="Rochi L."/>
            <person name="Burguener G."/>
            <person name="Darino M."/>
            <person name="Turjanski A."/>
            <person name="Kreff E."/>
            <person name="Dieguez M.J."/>
            <person name="Sacco F."/>
        </authorList>
    </citation>
    <scope>NUCLEOTIDE SEQUENCE [LARGE SCALE GENOMIC DNA]</scope>
    <source>
        <strain evidence="1 2">RO10H11247</strain>
    </source>
</reference>
<dbReference type="Proteomes" id="UP000037035">
    <property type="component" value="Unassembled WGS sequence"/>
</dbReference>
<gene>
    <name evidence="1" type="ORF">VP01_1209g3</name>
</gene>